<protein>
    <submittedName>
        <fullName evidence="1">Uncharacterized protein</fullName>
    </submittedName>
</protein>
<name>A0A654TCU5_MYCTX</name>
<dbReference type="Proteomes" id="UP000048289">
    <property type="component" value="Unassembled WGS sequence"/>
</dbReference>
<dbReference type="AlphaFoldDB" id="A0A654TCU5"/>
<reference evidence="1 2" key="1">
    <citation type="submission" date="2015-03" db="EMBL/GenBank/DDBJ databases">
        <authorList>
            <consortium name="Pathogen Informatics"/>
        </authorList>
    </citation>
    <scope>NUCLEOTIDE SEQUENCE [LARGE SCALE GENOMIC DNA]</scope>
    <source>
        <strain evidence="1 2">G09901357</strain>
    </source>
</reference>
<evidence type="ECO:0000313" key="1">
    <source>
        <dbReference type="EMBL" id="CFE43172.1"/>
    </source>
</evidence>
<accession>A0A654TCU5</accession>
<evidence type="ECO:0000313" key="2">
    <source>
        <dbReference type="Proteomes" id="UP000048289"/>
    </source>
</evidence>
<organism evidence="1 2">
    <name type="scientific">Mycobacterium tuberculosis</name>
    <dbReference type="NCBI Taxonomy" id="1773"/>
    <lineage>
        <taxon>Bacteria</taxon>
        <taxon>Bacillati</taxon>
        <taxon>Actinomycetota</taxon>
        <taxon>Actinomycetes</taxon>
        <taxon>Mycobacteriales</taxon>
        <taxon>Mycobacteriaceae</taxon>
        <taxon>Mycobacterium</taxon>
        <taxon>Mycobacterium tuberculosis complex</taxon>
    </lineage>
</organism>
<dbReference type="EMBL" id="CFOE01000566">
    <property type="protein sequence ID" value="CFE43172.1"/>
    <property type="molecule type" value="Genomic_DNA"/>
</dbReference>
<gene>
    <name evidence="1" type="ORF">ERS007681_03352</name>
</gene>
<sequence>MLPVEVDGLRVQQRTDQVRRFDEPRHPCCPGIEGNAGGVVFGPPVSGAQAQFEAAFGEGCHTGRLSSGVHGMAKVVVEHQCAGVQSLRGHRRGGRACERRNRRHQVVREGQHVEPGGLDSLREGAHLGARAGQRCRQPET</sequence>
<proteinExistence type="predicted"/>